<dbReference type="CDD" id="cd11393">
    <property type="entry name" value="bHLH_AtbHLH_like"/>
    <property type="match status" value="1"/>
</dbReference>
<keyword evidence="2" id="KW-0805">Transcription regulation</keyword>
<name>A0A7J6XGF2_THATH</name>
<evidence type="ECO:0000256" key="5">
    <source>
        <dbReference type="SAM" id="MobiDB-lite"/>
    </source>
</evidence>
<dbReference type="AlphaFoldDB" id="A0A7J6XGF2"/>
<dbReference type="Gene3D" id="4.10.280.10">
    <property type="entry name" value="Helix-loop-helix DNA-binding domain"/>
    <property type="match status" value="1"/>
</dbReference>
<evidence type="ECO:0000256" key="2">
    <source>
        <dbReference type="ARBA" id="ARBA00023015"/>
    </source>
</evidence>
<feature type="region of interest" description="Disordered" evidence="5">
    <location>
        <begin position="191"/>
        <end position="211"/>
    </location>
</feature>
<protein>
    <submittedName>
        <fullName evidence="7">Transcription factor bhlh</fullName>
    </submittedName>
</protein>
<dbReference type="InterPro" id="IPR036638">
    <property type="entry name" value="HLH_DNA-bd_sf"/>
</dbReference>
<evidence type="ECO:0000256" key="1">
    <source>
        <dbReference type="ARBA" id="ARBA00004123"/>
    </source>
</evidence>
<dbReference type="Proteomes" id="UP000554482">
    <property type="component" value="Unassembled WGS sequence"/>
</dbReference>
<evidence type="ECO:0000313" key="7">
    <source>
        <dbReference type="EMBL" id="KAF5207580.1"/>
    </source>
</evidence>
<keyword evidence="8" id="KW-1185">Reference proteome</keyword>
<dbReference type="SUPFAM" id="SSF47459">
    <property type="entry name" value="HLH, helix-loop-helix DNA-binding domain"/>
    <property type="match status" value="1"/>
</dbReference>
<accession>A0A7J6XGF2</accession>
<evidence type="ECO:0000259" key="6">
    <source>
        <dbReference type="PROSITE" id="PS50888"/>
    </source>
</evidence>
<dbReference type="GO" id="GO:0000981">
    <property type="term" value="F:DNA-binding transcription factor activity, RNA polymerase II-specific"/>
    <property type="evidence" value="ECO:0007669"/>
    <property type="project" value="TreeGrafter"/>
</dbReference>
<comment type="subcellular location">
    <subcellularLocation>
        <location evidence="1">Nucleus</location>
    </subcellularLocation>
</comment>
<dbReference type="GO" id="GO:0005634">
    <property type="term" value="C:nucleus"/>
    <property type="evidence" value="ECO:0007669"/>
    <property type="project" value="UniProtKB-SubCell"/>
</dbReference>
<dbReference type="GO" id="GO:0046983">
    <property type="term" value="F:protein dimerization activity"/>
    <property type="evidence" value="ECO:0007669"/>
    <property type="project" value="InterPro"/>
</dbReference>
<proteinExistence type="predicted"/>
<feature type="region of interest" description="Disordered" evidence="5">
    <location>
        <begin position="53"/>
        <end position="77"/>
    </location>
</feature>
<evidence type="ECO:0000313" key="8">
    <source>
        <dbReference type="Proteomes" id="UP000554482"/>
    </source>
</evidence>
<dbReference type="PROSITE" id="PS50888">
    <property type="entry name" value="BHLH"/>
    <property type="match status" value="1"/>
</dbReference>
<feature type="domain" description="BHLH" evidence="6">
    <location>
        <begin position="196"/>
        <end position="245"/>
    </location>
</feature>
<dbReference type="SMART" id="SM00353">
    <property type="entry name" value="HLH"/>
    <property type="match status" value="1"/>
</dbReference>
<gene>
    <name evidence="7" type="ORF">FRX31_002834</name>
</gene>
<dbReference type="OrthoDB" id="1870356at2759"/>
<dbReference type="GO" id="GO:0000978">
    <property type="term" value="F:RNA polymerase II cis-regulatory region sequence-specific DNA binding"/>
    <property type="evidence" value="ECO:0007669"/>
    <property type="project" value="TreeGrafter"/>
</dbReference>
<dbReference type="Pfam" id="PF00010">
    <property type="entry name" value="HLH"/>
    <property type="match status" value="1"/>
</dbReference>
<dbReference type="PANTHER" id="PTHR16223:SF238">
    <property type="entry name" value="TRANSCRIPTION FACTOR BHLH114"/>
    <property type="match status" value="1"/>
</dbReference>
<keyword evidence="3" id="KW-0804">Transcription</keyword>
<keyword evidence="4" id="KW-0539">Nucleus</keyword>
<reference evidence="7 8" key="1">
    <citation type="submission" date="2020-06" db="EMBL/GenBank/DDBJ databases">
        <title>Transcriptomic and genomic resources for Thalictrum thalictroides and T. hernandezii: Facilitating candidate gene discovery in an emerging model plant lineage.</title>
        <authorList>
            <person name="Arias T."/>
            <person name="Riano-Pachon D.M."/>
            <person name="Di Stilio V.S."/>
        </authorList>
    </citation>
    <scope>NUCLEOTIDE SEQUENCE [LARGE SCALE GENOMIC DNA]</scope>
    <source>
        <strain evidence="8">cv. WT478/WT964</strain>
        <tissue evidence="7">Leaves</tissue>
    </source>
</reference>
<dbReference type="InterPro" id="IPR011598">
    <property type="entry name" value="bHLH_dom"/>
</dbReference>
<sequence>MPAKDWIDLWFSPPKEWPVTKEKWSASISLLLGRYGSVGTEIGKRIRRGGMPRYMLSSHDRDPAATETSNNEIQVPPPIPDISLNVCESSFLHDSEVCNDIHLGSFAPMSTMEIPQSFNTLHLPGWLTSTTTTTTASTLDKTMQLYRQSRSSVPDMEAVATENGRKRKMNCESVEEKRLMDELKKNKVLCMEDRSTQKNQEKKAPAKRSQKISDKITALQKLVSPFGKTDTASVLQEACTYIKYLHEQIEMLTAPYFSITALHPQGHRRSNWDLSSRGLCLVPVSFTNDLTKADHDHVERSASRGRGATVLRKY</sequence>
<dbReference type="EMBL" id="JABWDY010001240">
    <property type="protein sequence ID" value="KAF5207580.1"/>
    <property type="molecule type" value="Genomic_DNA"/>
</dbReference>
<feature type="compositionally biased region" description="Basic and acidic residues" evidence="5">
    <location>
        <begin position="191"/>
        <end position="204"/>
    </location>
</feature>
<dbReference type="PANTHER" id="PTHR16223">
    <property type="entry name" value="TRANSCRIPTION FACTOR BHLH83-RELATED"/>
    <property type="match status" value="1"/>
</dbReference>
<comment type="caution">
    <text evidence="7">The sequence shown here is derived from an EMBL/GenBank/DDBJ whole genome shotgun (WGS) entry which is preliminary data.</text>
</comment>
<organism evidence="7 8">
    <name type="scientific">Thalictrum thalictroides</name>
    <name type="common">Rue-anemone</name>
    <name type="synonym">Anemone thalictroides</name>
    <dbReference type="NCBI Taxonomy" id="46969"/>
    <lineage>
        <taxon>Eukaryota</taxon>
        <taxon>Viridiplantae</taxon>
        <taxon>Streptophyta</taxon>
        <taxon>Embryophyta</taxon>
        <taxon>Tracheophyta</taxon>
        <taxon>Spermatophyta</taxon>
        <taxon>Magnoliopsida</taxon>
        <taxon>Ranunculales</taxon>
        <taxon>Ranunculaceae</taxon>
        <taxon>Thalictroideae</taxon>
        <taxon>Thalictrum</taxon>
    </lineage>
</organism>
<dbReference type="InterPro" id="IPR045843">
    <property type="entry name" value="IND-like"/>
</dbReference>
<evidence type="ECO:0000256" key="3">
    <source>
        <dbReference type="ARBA" id="ARBA00023163"/>
    </source>
</evidence>
<evidence type="ECO:0000256" key="4">
    <source>
        <dbReference type="ARBA" id="ARBA00023242"/>
    </source>
</evidence>
<dbReference type="InterPro" id="IPR045239">
    <property type="entry name" value="bHLH95_bHLH"/>
</dbReference>